<dbReference type="Proteomes" id="UP000828941">
    <property type="component" value="Chromosome 3"/>
</dbReference>
<accession>A0ACB9PPS4</accession>
<sequence length="676" mass="75617">MKPGAADLAVRISRSLISASKHTKPTLSWSSSLEHMLHKLGCRYLLNPDLVARVIDPFLLNHHSIAFGFFNWASQQPGFTHTPLTYQSILKSLSLSRQFNAIDSLFKQVKALGITIHPSVYRSIIASLIIGKKPQNAFSIFSHIVSIGQEIESETCNSLLAALASDGYLDNALKVFKEIALRGIPFSTLGFGVFMWRICKGGELKNVLSILDEVKKCSSEINGSVVAVLIIHGLCHASKVSEAFWMLEELRNRGWKPDFMAYRIVAVAFQSMGNVVDREKVLKMKRKLGVAPRANDYRDIILALISERRISEAKELGEIIVSGNFPIQDDVLNVLAGSVSTIDPSSAIMFFNFMVAKERFPTVLTMSNLSRNLCKHGKIDELLEVFQVLNSHNYFKDEESYNVMLSFLCKAGRVKEGYEVLQQMKKKGLGPNVSSYNCLIEACCKEDLLRPARKLWDEMFTSGCGGNLNTYNILIRKFSEMGQIEEAQRLFDHMVDKGVAPDATTYTSLLEGLSQEYKLEVAFELYNKAVEQDIIIARDILNTFILSLCRKGHLMAASKLLCTLSPEIGRAESHIVLLKCLADARELPIAVKHLRWVQEKSSSMLQHIFTGLLESLSSTSCQQSMAQFVQSLQDTCDFLDENTRESLSNGSLCHSCCYSHGLSVIRATQEEKSYTK</sequence>
<comment type="caution">
    <text evidence="1">The sequence shown here is derived from an EMBL/GenBank/DDBJ whole genome shotgun (WGS) entry which is preliminary data.</text>
</comment>
<evidence type="ECO:0000313" key="2">
    <source>
        <dbReference type="Proteomes" id="UP000828941"/>
    </source>
</evidence>
<proteinExistence type="predicted"/>
<protein>
    <submittedName>
        <fullName evidence="1">Uncharacterized protein</fullName>
    </submittedName>
</protein>
<dbReference type="EMBL" id="CM039428">
    <property type="protein sequence ID" value="KAI4350486.1"/>
    <property type="molecule type" value="Genomic_DNA"/>
</dbReference>
<reference evidence="1 2" key="1">
    <citation type="journal article" date="2022" name="DNA Res.">
        <title>Chromosomal-level genome assembly of the orchid tree Bauhinia variegata (Leguminosae; Cercidoideae) supports the allotetraploid origin hypothesis of Bauhinia.</title>
        <authorList>
            <person name="Zhong Y."/>
            <person name="Chen Y."/>
            <person name="Zheng D."/>
            <person name="Pang J."/>
            <person name="Liu Y."/>
            <person name="Luo S."/>
            <person name="Meng S."/>
            <person name="Qian L."/>
            <person name="Wei D."/>
            <person name="Dai S."/>
            <person name="Zhou R."/>
        </authorList>
    </citation>
    <scope>NUCLEOTIDE SEQUENCE [LARGE SCALE GENOMIC DNA]</scope>
    <source>
        <strain evidence="1">BV-YZ2020</strain>
    </source>
</reference>
<gene>
    <name evidence="1" type="ORF">L6164_004938</name>
</gene>
<evidence type="ECO:0000313" key="1">
    <source>
        <dbReference type="EMBL" id="KAI4350486.1"/>
    </source>
</evidence>
<keyword evidence="2" id="KW-1185">Reference proteome</keyword>
<organism evidence="1 2">
    <name type="scientific">Bauhinia variegata</name>
    <name type="common">Purple orchid tree</name>
    <name type="synonym">Phanera variegata</name>
    <dbReference type="NCBI Taxonomy" id="167791"/>
    <lineage>
        <taxon>Eukaryota</taxon>
        <taxon>Viridiplantae</taxon>
        <taxon>Streptophyta</taxon>
        <taxon>Embryophyta</taxon>
        <taxon>Tracheophyta</taxon>
        <taxon>Spermatophyta</taxon>
        <taxon>Magnoliopsida</taxon>
        <taxon>eudicotyledons</taxon>
        <taxon>Gunneridae</taxon>
        <taxon>Pentapetalae</taxon>
        <taxon>rosids</taxon>
        <taxon>fabids</taxon>
        <taxon>Fabales</taxon>
        <taxon>Fabaceae</taxon>
        <taxon>Cercidoideae</taxon>
        <taxon>Cercideae</taxon>
        <taxon>Bauhiniinae</taxon>
        <taxon>Bauhinia</taxon>
    </lineage>
</organism>
<name>A0ACB9PPS4_BAUVA</name>